<dbReference type="OrthoDB" id="7363396at2"/>
<gene>
    <name evidence="5" type="ORF">SAMN04488056_1203</name>
</gene>
<name>A0A1I5M7Q0_9HYPH</name>
<reference evidence="5 6" key="1">
    <citation type="submission" date="2016-10" db="EMBL/GenBank/DDBJ databases">
        <authorList>
            <person name="de Groot N.N."/>
        </authorList>
    </citation>
    <scope>NUCLEOTIDE SEQUENCE [LARGE SCALE GENOMIC DNA]</scope>
    <source>
        <strain evidence="5 6">CGMCC 1.9157</strain>
    </source>
</reference>
<dbReference type="PANTHER" id="PTHR47893">
    <property type="entry name" value="REGULATORY PROTEIN PCHR"/>
    <property type="match status" value="1"/>
</dbReference>
<dbReference type="SUPFAM" id="SSF46689">
    <property type="entry name" value="Homeodomain-like"/>
    <property type="match status" value="2"/>
</dbReference>
<keyword evidence="6" id="KW-1185">Reference proteome</keyword>
<evidence type="ECO:0000313" key="6">
    <source>
        <dbReference type="Proteomes" id="UP000199236"/>
    </source>
</evidence>
<dbReference type="InterPro" id="IPR018060">
    <property type="entry name" value="HTH_AraC"/>
</dbReference>
<dbReference type="Pfam" id="PF12833">
    <property type="entry name" value="HTH_18"/>
    <property type="match status" value="1"/>
</dbReference>
<dbReference type="Proteomes" id="UP000199236">
    <property type="component" value="Unassembled WGS sequence"/>
</dbReference>
<keyword evidence="1" id="KW-0805">Transcription regulation</keyword>
<dbReference type="EMBL" id="FOVR01000020">
    <property type="protein sequence ID" value="SFP05632.1"/>
    <property type="molecule type" value="Genomic_DNA"/>
</dbReference>
<sequence>MAIQIRQRSLVQALDYQLPEGHSEIRLLQKYTMSNGFLNRYGIRDGMELLVFDFTVEKQVEERVIAPGGLLLAYVVKGDGQIALWPRGSEHPKAITYRKDLSIIAKSREPMEAHSSIRPSIRFCGVEIRLDGAFLQRSGIEAMLDDLDETHPWSLLSGEGIWIGERETPGQIDEFVQLVLASAGSSVQDDFVIEARALDMLRLTLGALKPNGPSSTRAQIKSQSLKQKVEEVKHLLQTDLTRPWAIKTLAREVGLSEKKLQQEFKRLSGLSVYRYLQKTRLEEAHMLITERGLSVTESAFRVGYSNPSRFSELFKRQFGIKPSELWPSGQTD</sequence>
<accession>A0A1I5M7Q0</accession>
<evidence type="ECO:0000259" key="4">
    <source>
        <dbReference type="PROSITE" id="PS01124"/>
    </source>
</evidence>
<dbReference type="STRING" id="655353.SAMN04488056_1203"/>
<dbReference type="Gene3D" id="1.10.10.60">
    <property type="entry name" value="Homeodomain-like"/>
    <property type="match status" value="1"/>
</dbReference>
<dbReference type="InterPro" id="IPR020449">
    <property type="entry name" value="Tscrpt_reg_AraC-type_HTH"/>
</dbReference>
<evidence type="ECO:0000256" key="2">
    <source>
        <dbReference type="ARBA" id="ARBA00023125"/>
    </source>
</evidence>
<evidence type="ECO:0000313" key="5">
    <source>
        <dbReference type="EMBL" id="SFP05632.1"/>
    </source>
</evidence>
<evidence type="ECO:0000256" key="1">
    <source>
        <dbReference type="ARBA" id="ARBA00023015"/>
    </source>
</evidence>
<dbReference type="InterPro" id="IPR009057">
    <property type="entry name" value="Homeodomain-like_sf"/>
</dbReference>
<feature type="domain" description="HTH araC/xylS-type" evidence="4">
    <location>
        <begin position="230"/>
        <end position="328"/>
    </location>
</feature>
<dbReference type="GO" id="GO:0043565">
    <property type="term" value="F:sequence-specific DNA binding"/>
    <property type="evidence" value="ECO:0007669"/>
    <property type="project" value="InterPro"/>
</dbReference>
<keyword evidence="3" id="KW-0804">Transcription</keyword>
<dbReference type="RefSeq" id="WP_090075486.1">
    <property type="nucleotide sequence ID" value="NZ_FOVR01000020.1"/>
</dbReference>
<proteinExistence type="predicted"/>
<evidence type="ECO:0000256" key="3">
    <source>
        <dbReference type="ARBA" id="ARBA00023163"/>
    </source>
</evidence>
<dbReference type="PANTHER" id="PTHR47893:SF1">
    <property type="entry name" value="REGULATORY PROTEIN PCHR"/>
    <property type="match status" value="1"/>
</dbReference>
<dbReference type="PROSITE" id="PS01124">
    <property type="entry name" value="HTH_ARAC_FAMILY_2"/>
    <property type="match status" value="1"/>
</dbReference>
<dbReference type="InterPro" id="IPR053142">
    <property type="entry name" value="PchR_regulatory_protein"/>
</dbReference>
<protein>
    <submittedName>
        <fullName evidence="5">AraC-type DNA-binding protein</fullName>
    </submittedName>
</protein>
<dbReference type="PRINTS" id="PR00032">
    <property type="entry name" value="HTHARAC"/>
</dbReference>
<dbReference type="GO" id="GO:0003700">
    <property type="term" value="F:DNA-binding transcription factor activity"/>
    <property type="evidence" value="ECO:0007669"/>
    <property type="project" value="InterPro"/>
</dbReference>
<dbReference type="SMART" id="SM00342">
    <property type="entry name" value="HTH_ARAC"/>
    <property type="match status" value="1"/>
</dbReference>
<dbReference type="AlphaFoldDB" id="A0A1I5M7Q0"/>
<dbReference type="InterPro" id="IPR018062">
    <property type="entry name" value="HTH_AraC-typ_CS"/>
</dbReference>
<organism evidence="5 6">
    <name type="scientific">Cohaesibacter marisflavi</name>
    <dbReference type="NCBI Taxonomy" id="655353"/>
    <lineage>
        <taxon>Bacteria</taxon>
        <taxon>Pseudomonadati</taxon>
        <taxon>Pseudomonadota</taxon>
        <taxon>Alphaproteobacteria</taxon>
        <taxon>Hyphomicrobiales</taxon>
        <taxon>Cohaesibacteraceae</taxon>
    </lineage>
</organism>
<keyword evidence="2 5" id="KW-0238">DNA-binding</keyword>
<dbReference type="PROSITE" id="PS00041">
    <property type="entry name" value="HTH_ARAC_FAMILY_1"/>
    <property type="match status" value="1"/>
</dbReference>